<keyword evidence="8" id="KW-0342">GTP-binding</keyword>
<evidence type="ECO:0000259" key="19">
    <source>
        <dbReference type="PROSITE" id="PS50125"/>
    </source>
</evidence>
<dbReference type="SUPFAM" id="SSF53822">
    <property type="entry name" value="Periplasmic binding protein-like I"/>
    <property type="match status" value="1"/>
</dbReference>
<evidence type="ECO:0000256" key="16">
    <source>
        <dbReference type="SAM" id="MobiDB-lite"/>
    </source>
</evidence>
<keyword evidence="6" id="KW-0547">Nucleotide-binding</keyword>
<keyword evidence="9 17" id="KW-0472">Membrane</keyword>
<evidence type="ECO:0000313" key="21">
    <source>
        <dbReference type="WBParaSite" id="SVE_1969800.1"/>
    </source>
</evidence>
<keyword evidence="13 15" id="KW-0141">cGMP biosynthesis</keyword>
<dbReference type="Pfam" id="PF00211">
    <property type="entry name" value="Guanylate_cyc"/>
    <property type="match status" value="1"/>
</dbReference>
<dbReference type="PANTHER" id="PTHR11920">
    <property type="entry name" value="GUANYLYL CYCLASE"/>
    <property type="match status" value="1"/>
</dbReference>
<dbReference type="PROSITE" id="PS50011">
    <property type="entry name" value="PROTEIN_KINASE_DOM"/>
    <property type="match status" value="1"/>
</dbReference>
<dbReference type="InterPro" id="IPR018297">
    <property type="entry name" value="A/G_cyclase_CS"/>
</dbReference>
<evidence type="ECO:0000256" key="7">
    <source>
        <dbReference type="ARBA" id="ARBA00022989"/>
    </source>
</evidence>
<comment type="catalytic activity">
    <reaction evidence="1 15">
        <text>GTP = 3',5'-cyclic GMP + diphosphate</text>
        <dbReference type="Rhea" id="RHEA:13665"/>
        <dbReference type="ChEBI" id="CHEBI:33019"/>
        <dbReference type="ChEBI" id="CHEBI:37565"/>
        <dbReference type="ChEBI" id="CHEBI:57746"/>
        <dbReference type="EC" id="4.6.1.2"/>
    </reaction>
</comment>
<dbReference type="InterPro" id="IPR011009">
    <property type="entry name" value="Kinase-like_dom_sf"/>
</dbReference>
<dbReference type="STRING" id="75913.A0A0K0G4N7"/>
<dbReference type="GO" id="GO:0004672">
    <property type="term" value="F:protein kinase activity"/>
    <property type="evidence" value="ECO:0007669"/>
    <property type="project" value="InterPro"/>
</dbReference>
<dbReference type="PROSITE" id="PS00452">
    <property type="entry name" value="GUANYLATE_CYCLASE_1"/>
    <property type="match status" value="1"/>
</dbReference>
<dbReference type="SMART" id="SM00044">
    <property type="entry name" value="CYCc"/>
    <property type="match status" value="1"/>
</dbReference>
<dbReference type="InterPro" id="IPR029787">
    <property type="entry name" value="Nucleotide_cyclase"/>
</dbReference>
<keyword evidence="10" id="KW-0675">Receptor</keyword>
<keyword evidence="20" id="KW-1185">Reference proteome</keyword>
<feature type="transmembrane region" description="Helical" evidence="17">
    <location>
        <begin position="555"/>
        <end position="574"/>
    </location>
</feature>
<dbReference type="Pfam" id="PF01094">
    <property type="entry name" value="ANF_receptor"/>
    <property type="match status" value="1"/>
</dbReference>
<proteinExistence type="inferred from homology"/>
<dbReference type="WBParaSite" id="SVE_1969800.1">
    <property type="protein sequence ID" value="SVE_1969800.1"/>
    <property type="gene ID" value="SVE_1969800"/>
</dbReference>
<evidence type="ECO:0000256" key="8">
    <source>
        <dbReference type="ARBA" id="ARBA00023134"/>
    </source>
</evidence>
<dbReference type="InterPro" id="IPR001828">
    <property type="entry name" value="ANF_lig-bd_rcpt"/>
</dbReference>
<dbReference type="InterPro" id="IPR000719">
    <property type="entry name" value="Prot_kinase_dom"/>
</dbReference>
<feature type="compositionally biased region" description="Acidic residues" evidence="16">
    <location>
        <begin position="1374"/>
        <end position="1390"/>
    </location>
</feature>
<dbReference type="InterPro" id="IPR050401">
    <property type="entry name" value="Cyclic_nucleotide_synthase"/>
</dbReference>
<dbReference type="Proteomes" id="UP000035680">
    <property type="component" value="Unassembled WGS sequence"/>
</dbReference>
<evidence type="ECO:0000256" key="6">
    <source>
        <dbReference type="ARBA" id="ARBA00022741"/>
    </source>
</evidence>
<dbReference type="PANTHER" id="PTHR11920:SF501">
    <property type="entry name" value="GUANYLATE CYCLASE 32E"/>
    <property type="match status" value="1"/>
</dbReference>
<dbReference type="CDD" id="cd06370">
    <property type="entry name" value="PBP1_SAP_GC-like"/>
    <property type="match status" value="1"/>
</dbReference>
<sequence length="1553" mass="179471">MIENGKLYGIVENIKSMKRIRKERGIKNNDIPNNKTTITISYLSAISVFPKNLYDYIKNVTNSSINNNSLIKKLDKLNILSDYNYVSKCFRADFEGSLISGALKFAVDEINSNPDLLPDYYIRYVYNNTCGDEILSTKHFMDHWKSGVSAFIGPEINCKAEAQMAAAQNLPIIAYKCKDEVVSNKDKYPTFARTVPAESAIAKTVIATLKQMKWKKVAIVYEEASIYSKLVDSIKLIMEQQNRHLKINKYEILSVNTVPSPFSEFNENKFDQIVDETKDFSRIYLAVGTPKMGRKLTQALGDKNILSGGLYSILIVCPDYDWLNTYHAMNNHFFRDTSKWLSKSWDVNNSDDHRFLTYARHMLAIIPTPVSLNNPQVKVFWKKCNENLKFFGIFSNPFEKEIKPNRHAYFLYDAVMLYAKSLHQVINYYKENDLNPNLAIRNGQMIMSHIIGKRYFSIQGFEMRINKNGNAIGNYSLISLQEVAPIYDKSDPNYYPVKFALDVTADFIDVDDGLLTLPKIRYHRKIRWPRIFPPLDEPKCGFLDDKCPVNIFFKYIWAFFFFFFFCLLGSYLGFKHYYERKLRLEEIPDIWKIDPKKIQKVSKTHETLKSLLFFDEDSEIYSDELSKLLARYIPKSTAKKNKLSQSGNSKFLKLSGIGVYEGSFVVVKEFTYDHDKKTVTDLLKKECNAIKQLRNDNINNFLGLIIGPYSIYVVREFCDRCSLMDVYRNNDFKLDNLFISSFIDDLIKGMLYLQNTDVKIHGNLKSTNCLITNRFALQLSDFGLYELRYGQDFKTEELMWEGLLWTAPELINFDDVSRPKPGTQEGDVYSFGIILHELVTGDGPFRLLSKNNICAAEIIRNVVEDDNFRPDTKFLNCPKFVIKCMKECWQKCPKSRPTFQNEIRRDLLPMLEQVMKNSLMDNMMALMDVYQNQLEDLVARRTLQLQNEKRKSEALLQRMLPPSVSNQLITGGKVRPEFYESVTIYFSDIVGFTDLSNFSTPIEIVSFLNDLYTMFDSIIKKYEVYKVETIGDAYMVVAGCPKYYSASKQAEEIASMALNVLACSSTFVIKHKRNEKLLIRIGIHSGCVAAGVVGKTMPRYCLFGDTVNTASRMESTGSGMKIHCSIDTRSLLESKDNFLFQHRGFQNIKGKKPVLTYWLLGRTDWNDDKSINIDTPNDETNISVSYSQKKSKRAKEKKNENPKISNSNTTNKKSTSNRSLNKIKYLMDRTKNKYDNGLVNEGLNRRDILTNSCSLEELFCFDYKKKYTNIINKTQRSSLTKSLSFPILNQSKSYLWNVRNSFPLKELSRKSCISSIKSILDSLITDDDYNTNISKNTIENDSFNSLNDITGYTNKNSSSENSITSLDDFKNFTDDNEDEADKDGDDDNDNEYNRNYNYKQKLLNNKVKKKLCDEDTLMKRVKRLNEYDSCAAYSRFLKNSTLIEYKSLSTHSSCDGYMDRYAVNKSQLNDDNEYDLEAAKSWNNSTIKNSYFPIKRKKISKIVKNQKNDIDKQEIDSYKESLITKALLIFNQRRGARKKNKSNYFVNGNDLLD</sequence>
<dbReference type="GO" id="GO:0004383">
    <property type="term" value="F:guanylate cyclase activity"/>
    <property type="evidence" value="ECO:0007669"/>
    <property type="project" value="UniProtKB-EC"/>
</dbReference>
<evidence type="ECO:0000256" key="10">
    <source>
        <dbReference type="ARBA" id="ARBA00023170"/>
    </source>
</evidence>
<comment type="subcellular location">
    <subcellularLocation>
        <location evidence="2">Membrane</location>
        <topology evidence="2">Single-pass type I membrane protein</topology>
    </subcellularLocation>
</comment>
<keyword evidence="5" id="KW-0732">Signal</keyword>
<feature type="compositionally biased region" description="Low complexity" evidence="16">
    <location>
        <begin position="1205"/>
        <end position="1218"/>
    </location>
</feature>
<evidence type="ECO:0000256" key="17">
    <source>
        <dbReference type="SAM" id="Phobius"/>
    </source>
</evidence>
<evidence type="ECO:0000313" key="20">
    <source>
        <dbReference type="Proteomes" id="UP000035680"/>
    </source>
</evidence>
<organism evidence="20 21">
    <name type="scientific">Strongyloides venezuelensis</name>
    <name type="common">Threadworm</name>
    <dbReference type="NCBI Taxonomy" id="75913"/>
    <lineage>
        <taxon>Eukaryota</taxon>
        <taxon>Metazoa</taxon>
        <taxon>Ecdysozoa</taxon>
        <taxon>Nematoda</taxon>
        <taxon>Chromadorea</taxon>
        <taxon>Rhabditida</taxon>
        <taxon>Tylenchina</taxon>
        <taxon>Panagrolaimomorpha</taxon>
        <taxon>Strongyloidoidea</taxon>
        <taxon>Strongyloididae</taxon>
        <taxon>Strongyloides</taxon>
    </lineage>
</organism>
<evidence type="ECO:0000256" key="2">
    <source>
        <dbReference type="ARBA" id="ARBA00004479"/>
    </source>
</evidence>
<dbReference type="Gene3D" id="3.40.50.2300">
    <property type="match status" value="2"/>
</dbReference>
<evidence type="ECO:0000256" key="13">
    <source>
        <dbReference type="ARBA" id="ARBA00023293"/>
    </source>
</evidence>
<keyword evidence="12 14" id="KW-0456">Lyase</keyword>
<dbReference type="InterPro" id="IPR028082">
    <property type="entry name" value="Peripla_BP_I"/>
</dbReference>
<evidence type="ECO:0000256" key="4">
    <source>
        <dbReference type="ARBA" id="ARBA00022692"/>
    </source>
</evidence>
<dbReference type="GO" id="GO:0005886">
    <property type="term" value="C:plasma membrane"/>
    <property type="evidence" value="ECO:0007669"/>
    <property type="project" value="TreeGrafter"/>
</dbReference>
<dbReference type="InterPro" id="IPR001245">
    <property type="entry name" value="Ser-Thr/Tyr_kinase_cat_dom"/>
</dbReference>
<dbReference type="Gene3D" id="1.10.510.10">
    <property type="entry name" value="Transferase(Phosphotransferase) domain 1"/>
    <property type="match status" value="1"/>
</dbReference>
<keyword evidence="4 17" id="KW-0812">Transmembrane</keyword>
<dbReference type="SUPFAM" id="SSF56112">
    <property type="entry name" value="Protein kinase-like (PK-like)"/>
    <property type="match status" value="1"/>
</dbReference>
<evidence type="ECO:0000256" key="3">
    <source>
        <dbReference type="ARBA" id="ARBA00012202"/>
    </source>
</evidence>
<dbReference type="SUPFAM" id="SSF55073">
    <property type="entry name" value="Nucleotide cyclase"/>
    <property type="match status" value="1"/>
</dbReference>
<dbReference type="GO" id="GO:0035556">
    <property type="term" value="P:intracellular signal transduction"/>
    <property type="evidence" value="ECO:0007669"/>
    <property type="project" value="InterPro"/>
</dbReference>
<evidence type="ECO:0000256" key="9">
    <source>
        <dbReference type="ARBA" id="ARBA00023136"/>
    </source>
</evidence>
<feature type="compositionally biased region" description="Polar residues" evidence="16">
    <location>
        <begin position="1172"/>
        <end position="1188"/>
    </location>
</feature>
<dbReference type="GO" id="GO:0005525">
    <property type="term" value="F:GTP binding"/>
    <property type="evidence" value="ECO:0007669"/>
    <property type="project" value="UniProtKB-KW"/>
</dbReference>
<feature type="region of interest" description="Disordered" evidence="16">
    <location>
        <begin position="1170"/>
        <end position="1218"/>
    </location>
</feature>
<keyword evidence="11" id="KW-0325">Glycoprotein</keyword>
<evidence type="ECO:0000256" key="1">
    <source>
        <dbReference type="ARBA" id="ARBA00001436"/>
    </source>
</evidence>
<dbReference type="GO" id="GO:0004016">
    <property type="term" value="F:adenylate cyclase activity"/>
    <property type="evidence" value="ECO:0007669"/>
    <property type="project" value="TreeGrafter"/>
</dbReference>
<feature type="region of interest" description="Disordered" evidence="16">
    <location>
        <begin position="1366"/>
        <end position="1393"/>
    </location>
</feature>
<dbReference type="InterPro" id="IPR001054">
    <property type="entry name" value="A/G_cyclase"/>
</dbReference>
<feature type="domain" description="Guanylate cyclase" evidence="19">
    <location>
        <begin position="983"/>
        <end position="1114"/>
    </location>
</feature>
<comment type="similarity">
    <text evidence="14">Belongs to the adenylyl cyclase class-4/guanylyl cyclase family.</text>
</comment>
<feature type="domain" description="Protein kinase" evidence="18">
    <location>
        <begin position="637"/>
        <end position="911"/>
    </location>
</feature>
<evidence type="ECO:0000256" key="11">
    <source>
        <dbReference type="ARBA" id="ARBA00023180"/>
    </source>
</evidence>
<evidence type="ECO:0000256" key="5">
    <source>
        <dbReference type="ARBA" id="ARBA00022729"/>
    </source>
</evidence>
<dbReference type="CDD" id="cd07302">
    <property type="entry name" value="CHD"/>
    <property type="match status" value="1"/>
</dbReference>
<keyword evidence="7 17" id="KW-1133">Transmembrane helix</keyword>
<dbReference type="Pfam" id="PF07714">
    <property type="entry name" value="PK_Tyr_Ser-Thr"/>
    <property type="match status" value="1"/>
</dbReference>
<dbReference type="GO" id="GO:0005524">
    <property type="term" value="F:ATP binding"/>
    <property type="evidence" value="ECO:0007669"/>
    <property type="project" value="InterPro"/>
</dbReference>
<evidence type="ECO:0000256" key="15">
    <source>
        <dbReference type="RuleBase" id="RU003431"/>
    </source>
</evidence>
<evidence type="ECO:0000256" key="12">
    <source>
        <dbReference type="ARBA" id="ARBA00023239"/>
    </source>
</evidence>
<dbReference type="GO" id="GO:0001653">
    <property type="term" value="F:peptide receptor activity"/>
    <property type="evidence" value="ECO:0007669"/>
    <property type="project" value="TreeGrafter"/>
</dbReference>
<dbReference type="PROSITE" id="PS50125">
    <property type="entry name" value="GUANYLATE_CYCLASE_2"/>
    <property type="match status" value="1"/>
</dbReference>
<dbReference type="EC" id="4.6.1.2" evidence="3 15"/>
<name>A0A0K0G4N7_STRVS</name>
<reference evidence="21" key="2">
    <citation type="submission" date="2015-08" db="UniProtKB">
        <authorList>
            <consortium name="WormBaseParasite"/>
        </authorList>
    </citation>
    <scope>IDENTIFICATION</scope>
</reference>
<dbReference type="Gene3D" id="3.30.70.1230">
    <property type="entry name" value="Nucleotide cyclase"/>
    <property type="match status" value="1"/>
</dbReference>
<protein>
    <recommendedName>
        <fullName evidence="3 15">Guanylate cyclase</fullName>
        <ecNumber evidence="3 15">4.6.1.2</ecNumber>
    </recommendedName>
</protein>
<dbReference type="GO" id="GO:0007168">
    <property type="term" value="P:receptor guanylyl cyclase signaling pathway"/>
    <property type="evidence" value="ECO:0007669"/>
    <property type="project" value="TreeGrafter"/>
</dbReference>
<evidence type="ECO:0000256" key="14">
    <source>
        <dbReference type="RuleBase" id="RU000405"/>
    </source>
</evidence>
<evidence type="ECO:0000259" key="18">
    <source>
        <dbReference type="PROSITE" id="PS50011"/>
    </source>
</evidence>
<dbReference type="FunFam" id="3.30.70.1230:FF:000004">
    <property type="entry name" value="Guanylate cyclase"/>
    <property type="match status" value="1"/>
</dbReference>
<reference evidence="20" key="1">
    <citation type="submission" date="2014-07" db="EMBL/GenBank/DDBJ databases">
        <authorList>
            <person name="Martin A.A"/>
            <person name="De Silva N."/>
        </authorList>
    </citation>
    <scope>NUCLEOTIDE SEQUENCE</scope>
</reference>
<accession>A0A0K0G4N7</accession>